<evidence type="ECO:0000313" key="3">
    <source>
        <dbReference type="Proteomes" id="UP000031563"/>
    </source>
</evidence>
<keyword evidence="1" id="KW-1133">Transmembrane helix</keyword>
<dbReference type="Proteomes" id="UP000031563">
    <property type="component" value="Unassembled WGS sequence"/>
</dbReference>
<gene>
    <name evidence="2" type="ORF">QY95_03370</name>
</gene>
<protein>
    <submittedName>
        <fullName evidence="2">Uncharacterized protein</fullName>
    </submittedName>
</protein>
<evidence type="ECO:0000313" key="2">
    <source>
        <dbReference type="EMBL" id="KKB35517.1"/>
    </source>
</evidence>
<reference evidence="2" key="1">
    <citation type="submission" date="2015-02" db="EMBL/GenBank/DDBJ databases">
        <title>Genome Assembly of Bacillaceae bacterium MTCC 8252.</title>
        <authorList>
            <person name="Verma A."/>
            <person name="Khatri I."/>
            <person name="Mual P."/>
            <person name="Subramanian S."/>
            <person name="Krishnamurthi S."/>
        </authorList>
    </citation>
    <scope>NUCLEOTIDE SEQUENCE [LARGE SCALE GENOMIC DNA]</scope>
    <source>
        <strain evidence="2">MTCC 8252</strain>
    </source>
</reference>
<keyword evidence="1" id="KW-0472">Membrane</keyword>
<accession>A0A0F5HRR0</accession>
<dbReference type="RefSeq" id="WP_166701715.1">
    <property type="nucleotide sequence ID" value="NZ_JWIQ02000023.1"/>
</dbReference>
<proteinExistence type="predicted"/>
<organism evidence="2 3">
    <name type="scientific">Bacillus thermotolerans</name>
    <name type="common">Quasibacillus thermotolerans</name>
    <dbReference type="NCBI Taxonomy" id="1221996"/>
    <lineage>
        <taxon>Bacteria</taxon>
        <taxon>Bacillati</taxon>
        <taxon>Bacillota</taxon>
        <taxon>Bacilli</taxon>
        <taxon>Bacillales</taxon>
        <taxon>Bacillaceae</taxon>
        <taxon>Bacillus</taxon>
    </lineage>
</organism>
<feature type="transmembrane region" description="Helical" evidence="1">
    <location>
        <begin position="30"/>
        <end position="51"/>
    </location>
</feature>
<comment type="caution">
    <text evidence="2">The sequence shown here is derived from an EMBL/GenBank/DDBJ whole genome shotgun (WGS) entry which is preliminary data.</text>
</comment>
<keyword evidence="3" id="KW-1185">Reference proteome</keyword>
<accession>A0A0F5HRW3</accession>
<name>A0A0F5HRW3_BACTR</name>
<dbReference type="AlphaFoldDB" id="A0A0F5HRW3"/>
<feature type="transmembrane region" description="Helical" evidence="1">
    <location>
        <begin position="7"/>
        <end position="24"/>
    </location>
</feature>
<evidence type="ECO:0000256" key="1">
    <source>
        <dbReference type="SAM" id="Phobius"/>
    </source>
</evidence>
<dbReference type="EMBL" id="JWIR02000071">
    <property type="protein sequence ID" value="KKB35517.1"/>
    <property type="molecule type" value="Genomic_DNA"/>
</dbReference>
<keyword evidence="1" id="KW-0812">Transmembrane</keyword>
<sequence length="58" mass="6394">MNYRHYSILLGILAAILIVCGTLLKNTYEYFPSIGWIGGLVSLLLAAYFAAKAKKEEA</sequence>